<keyword evidence="4 6" id="KW-0472">Membrane</keyword>
<evidence type="ECO:0000313" key="9">
    <source>
        <dbReference type="Proteomes" id="UP000078507"/>
    </source>
</evidence>
<dbReference type="OrthoDB" id="9798618at2"/>
<comment type="similarity">
    <text evidence="2">Belongs to the Tim44 family.</text>
</comment>
<dbReference type="InterPro" id="IPR039544">
    <property type="entry name" value="Tim44-like"/>
</dbReference>
<dbReference type="InterPro" id="IPR032710">
    <property type="entry name" value="NTF2-like_dom_sf"/>
</dbReference>
<organism evidence="8 9">
    <name type="scientific">Sinorhizobium saheli</name>
    <dbReference type="NCBI Taxonomy" id="36856"/>
    <lineage>
        <taxon>Bacteria</taxon>
        <taxon>Pseudomonadati</taxon>
        <taxon>Pseudomonadota</taxon>
        <taxon>Alphaproteobacteria</taxon>
        <taxon>Hyphomicrobiales</taxon>
        <taxon>Rhizobiaceae</taxon>
        <taxon>Sinorhizobium/Ensifer group</taxon>
        <taxon>Sinorhizobium</taxon>
    </lineage>
</organism>
<accession>A0A178Y5Y7</accession>
<dbReference type="PIRSF" id="PIRSF031890">
    <property type="entry name" value="UCP031890_transporter_Tim44"/>
    <property type="match status" value="1"/>
</dbReference>
<dbReference type="SMART" id="SM00978">
    <property type="entry name" value="Tim44"/>
    <property type="match status" value="1"/>
</dbReference>
<reference evidence="8 9" key="1">
    <citation type="submission" date="2015-11" db="EMBL/GenBank/DDBJ databases">
        <title>Ensifer anhuiense sp. nov., an effective nitrogen fixation bacterium with Glycine soja.</title>
        <authorList>
            <person name="Yan H."/>
            <person name="Chen W."/>
        </authorList>
    </citation>
    <scope>NUCLEOTIDE SEQUENCE [LARGE SCALE GENOMIC DNA]</scope>
    <source>
        <strain evidence="8 9">LMG 7837</strain>
    </source>
</reference>
<feature type="domain" description="Tim44-like" evidence="7">
    <location>
        <begin position="86"/>
        <end position="232"/>
    </location>
</feature>
<dbReference type="AlphaFoldDB" id="A0A178Y5Y7"/>
<feature type="region of interest" description="Disordered" evidence="5">
    <location>
        <begin position="31"/>
        <end position="55"/>
    </location>
</feature>
<dbReference type="EMBL" id="LNQB01000082">
    <property type="protein sequence ID" value="OAP42861.1"/>
    <property type="molecule type" value="Genomic_DNA"/>
</dbReference>
<gene>
    <name evidence="8" type="ORF">ATB98_25285</name>
</gene>
<evidence type="ECO:0000256" key="2">
    <source>
        <dbReference type="ARBA" id="ARBA00009597"/>
    </source>
</evidence>
<dbReference type="InterPro" id="IPR007379">
    <property type="entry name" value="Tim44-like_dom"/>
</dbReference>
<keyword evidence="6" id="KW-1133">Transmembrane helix</keyword>
<keyword evidence="9" id="KW-1185">Reference proteome</keyword>
<evidence type="ECO:0000256" key="5">
    <source>
        <dbReference type="SAM" id="MobiDB-lite"/>
    </source>
</evidence>
<sequence length="234" mass="25907">MGSFDFITFFFLIAAVVIFLQLRSVLGRRTGNERPPFDPYSPRDVAQGAETGDKGKVVQLPRRESAAEDESRYAAIETFAKAGTPLNGQLRALSDADPSFDPGEFLNGAKMAYEMIVMAFADGDRKTLKGLLSREVYEGFEAAITEREARGEVVKSTFVGIEKADIVHAELKDNEENITVRIISQLISATYEKSGKLIDGDADSVAEVNDLWTFARDLRSRDPNWKLIATESEN</sequence>
<dbReference type="GO" id="GO:0051087">
    <property type="term" value="F:protein-folding chaperone binding"/>
    <property type="evidence" value="ECO:0007669"/>
    <property type="project" value="TreeGrafter"/>
</dbReference>
<evidence type="ECO:0000256" key="3">
    <source>
        <dbReference type="ARBA" id="ARBA00022946"/>
    </source>
</evidence>
<evidence type="ECO:0000313" key="8">
    <source>
        <dbReference type="EMBL" id="OAP42861.1"/>
    </source>
</evidence>
<keyword evidence="3" id="KW-0809">Transit peptide</keyword>
<protein>
    <submittedName>
        <fullName evidence="8">Calcium-binding protein</fullName>
    </submittedName>
</protein>
<dbReference type="Proteomes" id="UP000078507">
    <property type="component" value="Unassembled WGS sequence"/>
</dbReference>
<dbReference type="GO" id="GO:0030150">
    <property type="term" value="P:protein import into mitochondrial matrix"/>
    <property type="evidence" value="ECO:0007669"/>
    <property type="project" value="TreeGrafter"/>
</dbReference>
<feature type="transmembrane region" description="Helical" evidence="6">
    <location>
        <begin position="6"/>
        <end position="26"/>
    </location>
</feature>
<evidence type="ECO:0000256" key="1">
    <source>
        <dbReference type="ARBA" id="ARBA00004370"/>
    </source>
</evidence>
<dbReference type="InterPro" id="IPR016985">
    <property type="entry name" value="UCP031890_Tim44-rel"/>
</dbReference>
<proteinExistence type="inferred from homology"/>
<evidence type="ECO:0000259" key="7">
    <source>
        <dbReference type="SMART" id="SM00978"/>
    </source>
</evidence>
<dbReference type="NCBIfam" id="NF033779">
    <property type="entry name" value="Tim44_TimA_adap"/>
    <property type="match status" value="1"/>
</dbReference>
<dbReference type="SUPFAM" id="SSF54427">
    <property type="entry name" value="NTF2-like"/>
    <property type="match status" value="1"/>
</dbReference>
<comment type="subcellular location">
    <subcellularLocation>
        <location evidence="1">Membrane</location>
    </subcellularLocation>
</comment>
<comment type="caution">
    <text evidence="8">The sequence shown here is derived from an EMBL/GenBank/DDBJ whole genome shotgun (WGS) entry which is preliminary data.</text>
</comment>
<dbReference type="PANTHER" id="PTHR10721">
    <property type="entry name" value="MITOCHONDRIAL IMPORT INNER MEMBRANE TRANSLOCASE SUBUNIT TIM44"/>
    <property type="match status" value="1"/>
</dbReference>
<name>A0A178Y5Y7_SINSA</name>
<evidence type="ECO:0000256" key="4">
    <source>
        <dbReference type="ARBA" id="ARBA00023136"/>
    </source>
</evidence>
<dbReference type="STRING" id="36856.ATB98_25285"/>
<dbReference type="Pfam" id="PF04280">
    <property type="entry name" value="Tim44"/>
    <property type="match status" value="1"/>
</dbReference>
<dbReference type="RefSeq" id="WP_066876522.1">
    <property type="nucleotide sequence ID" value="NZ_LNQB01000082.1"/>
</dbReference>
<dbReference type="Gene3D" id="3.10.450.240">
    <property type="match status" value="1"/>
</dbReference>
<keyword evidence="6" id="KW-0812">Transmembrane</keyword>
<dbReference type="GO" id="GO:0016020">
    <property type="term" value="C:membrane"/>
    <property type="evidence" value="ECO:0007669"/>
    <property type="project" value="UniProtKB-SubCell"/>
</dbReference>
<dbReference type="PANTHER" id="PTHR10721:SF1">
    <property type="entry name" value="MITOCHONDRIAL IMPORT INNER MEMBRANE TRANSLOCASE SUBUNIT TIM44"/>
    <property type="match status" value="1"/>
</dbReference>
<evidence type="ECO:0000256" key="6">
    <source>
        <dbReference type="SAM" id="Phobius"/>
    </source>
</evidence>